<dbReference type="InterPro" id="IPR031807">
    <property type="entry name" value="HicB-like"/>
</dbReference>
<dbReference type="KEGG" id="cmic:caldi_14790"/>
<dbReference type="SUPFAM" id="SSF143100">
    <property type="entry name" value="TTHA1013/TTHA0281-like"/>
    <property type="match status" value="1"/>
</dbReference>
<dbReference type="Proteomes" id="UP001163687">
    <property type="component" value="Chromosome"/>
</dbReference>
<proteinExistence type="predicted"/>
<dbReference type="Pfam" id="PF15919">
    <property type="entry name" value="HicB_lk_antitox"/>
    <property type="match status" value="1"/>
</dbReference>
<feature type="domain" description="HicB-like antitoxin of toxin-antitoxin system" evidence="1">
    <location>
        <begin position="5"/>
        <end position="61"/>
    </location>
</feature>
<sequence>MAREFYVVVERDEDGFYVGEVPQLRGCYAQGRTLDELMSNIREVIELCLEDEPETAAVLPEFVGVQKVVIP</sequence>
<evidence type="ECO:0000313" key="3">
    <source>
        <dbReference type="Proteomes" id="UP001163687"/>
    </source>
</evidence>
<dbReference type="AlphaFoldDB" id="A0AA35CJD9"/>
<evidence type="ECO:0000259" key="1">
    <source>
        <dbReference type="Pfam" id="PF15919"/>
    </source>
</evidence>
<dbReference type="PANTHER" id="PTHR34504">
    <property type="entry name" value="ANTITOXIN HICB"/>
    <property type="match status" value="1"/>
</dbReference>
<protein>
    <submittedName>
        <fullName evidence="2">HicB family protein</fullName>
    </submittedName>
</protein>
<reference evidence="2" key="1">
    <citation type="submission" date="2022-03" db="EMBL/GenBank/DDBJ databases">
        <title>Complete genome sequence of Caldinitratiruptor microaerophilus.</title>
        <authorList>
            <person name="Mukaiyama R."/>
            <person name="Nishiyama T."/>
            <person name="Ueda K."/>
        </authorList>
    </citation>
    <scope>NUCLEOTIDE SEQUENCE</scope>
    <source>
        <strain evidence="2">JCM 16183</strain>
    </source>
</reference>
<dbReference type="Gene3D" id="3.30.160.250">
    <property type="match status" value="1"/>
</dbReference>
<evidence type="ECO:0000313" key="2">
    <source>
        <dbReference type="EMBL" id="BDG60389.1"/>
    </source>
</evidence>
<name>A0AA35CJD9_9FIRM</name>
<dbReference type="EMBL" id="AP025628">
    <property type="protein sequence ID" value="BDG60389.1"/>
    <property type="molecule type" value="Genomic_DNA"/>
</dbReference>
<organism evidence="2 3">
    <name type="scientific">Caldinitratiruptor microaerophilus</name>
    <dbReference type="NCBI Taxonomy" id="671077"/>
    <lineage>
        <taxon>Bacteria</taxon>
        <taxon>Bacillati</taxon>
        <taxon>Bacillota</taxon>
        <taxon>Clostridia</taxon>
        <taxon>Eubacteriales</taxon>
        <taxon>Symbiobacteriaceae</taxon>
        <taxon>Caldinitratiruptor</taxon>
    </lineage>
</organism>
<gene>
    <name evidence="2" type="ORF">caldi_14790</name>
</gene>
<dbReference type="PANTHER" id="PTHR34504:SF4">
    <property type="entry name" value="ANTITOXIN HICB"/>
    <property type="match status" value="1"/>
</dbReference>
<accession>A0AA35CJD9</accession>
<keyword evidence="3" id="KW-1185">Reference proteome</keyword>
<dbReference type="InterPro" id="IPR035069">
    <property type="entry name" value="TTHA1013/TTHA0281-like"/>
</dbReference>
<dbReference type="RefSeq" id="WP_264844416.1">
    <property type="nucleotide sequence ID" value="NZ_AP025628.1"/>
</dbReference>
<dbReference type="InterPro" id="IPR051404">
    <property type="entry name" value="TA_system_antitoxin"/>
</dbReference>